<dbReference type="GO" id="GO:0051537">
    <property type="term" value="F:2 iron, 2 sulfur cluster binding"/>
    <property type="evidence" value="ECO:0007669"/>
    <property type="project" value="UniProtKB-KW"/>
</dbReference>
<keyword evidence="4" id="KW-0479">Metal-binding</keyword>
<dbReference type="InterPro" id="IPR039261">
    <property type="entry name" value="FNR_nucleotide-bd"/>
</dbReference>
<proteinExistence type="predicted"/>
<dbReference type="InterPro" id="IPR036010">
    <property type="entry name" value="2Fe-2S_ferredoxin-like_sf"/>
</dbReference>
<dbReference type="InterPro" id="IPR001041">
    <property type="entry name" value="2Fe-2S_ferredoxin-type"/>
</dbReference>
<keyword evidence="3" id="KW-0001">2Fe-2S</keyword>
<dbReference type="Gene3D" id="3.40.50.80">
    <property type="entry name" value="Nucleotide-binding domain of ferredoxin-NADP reductase (FNR) module"/>
    <property type="match status" value="1"/>
</dbReference>
<dbReference type="InterPro" id="IPR001433">
    <property type="entry name" value="OxRdtase_FAD/NAD-bd"/>
</dbReference>
<evidence type="ECO:0000259" key="9">
    <source>
        <dbReference type="PROSITE" id="PS51384"/>
    </source>
</evidence>
<dbReference type="Gene3D" id="3.10.20.30">
    <property type="match status" value="1"/>
</dbReference>
<dbReference type="InterPro" id="IPR017927">
    <property type="entry name" value="FAD-bd_FR_type"/>
</dbReference>
<evidence type="ECO:0000313" key="10">
    <source>
        <dbReference type="EMBL" id="SEE89798.1"/>
    </source>
</evidence>
<dbReference type="InterPro" id="IPR006058">
    <property type="entry name" value="2Fe2S_fd_BS"/>
</dbReference>
<feature type="domain" description="2Fe-2S ferredoxin-type" evidence="8">
    <location>
        <begin position="233"/>
        <end position="318"/>
    </location>
</feature>
<dbReference type="CDD" id="cd00207">
    <property type="entry name" value="fer2"/>
    <property type="match status" value="1"/>
</dbReference>
<dbReference type="AlphaFoldDB" id="A0A1H5MN26"/>
<comment type="cofactor">
    <cofactor evidence="1">
        <name>FAD</name>
        <dbReference type="ChEBI" id="CHEBI:57692"/>
    </cofactor>
</comment>
<keyword evidence="2" id="KW-0285">Flavoprotein</keyword>
<evidence type="ECO:0000256" key="3">
    <source>
        <dbReference type="ARBA" id="ARBA00022714"/>
    </source>
</evidence>
<evidence type="ECO:0000256" key="4">
    <source>
        <dbReference type="ARBA" id="ARBA00022723"/>
    </source>
</evidence>
<dbReference type="SUPFAM" id="SSF52343">
    <property type="entry name" value="Ferredoxin reductase-like, C-terminal NADP-linked domain"/>
    <property type="match status" value="1"/>
</dbReference>
<dbReference type="SUPFAM" id="SSF54292">
    <property type="entry name" value="2Fe-2S ferredoxin-like"/>
    <property type="match status" value="1"/>
</dbReference>
<sequence>MLSANGTFSVIVVARHDETPEVVSLELSLPDGGELPAWAPGAHIDIAAGEAGVRQYSLCGDPQDRLRWRVGVLLEPDGRGGSRYLHREAVPGSTLTVSLPRNNFELEPSAEYVFVAGGIGITPMLPMIAAAEAAGAAWTLHYGGRSRQSMAYLDEVAAHSDRVGVQPQDECGILPVSDILARSAPRAQVYCCGPEPLLAAVESAIGPGDAQRLHVERFRPRSADEESAPDRDFTVRIASTGATVRVGEGQSIVDALAGVGIAVETSCREGTCASCETPVLEGEVCHRDSVLSAGEREQSVSIMLCVSRARSDLLVLDL</sequence>
<evidence type="ECO:0000256" key="5">
    <source>
        <dbReference type="ARBA" id="ARBA00023002"/>
    </source>
</evidence>
<keyword evidence="6" id="KW-0408">Iron</keyword>
<accession>A0A1H5MN26</accession>
<gene>
    <name evidence="10" type="ORF">SAMN04490220_9076</name>
</gene>
<dbReference type="InterPro" id="IPR012675">
    <property type="entry name" value="Beta-grasp_dom_sf"/>
</dbReference>
<reference evidence="11" key="1">
    <citation type="submission" date="2016-10" db="EMBL/GenBank/DDBJ databases">
        <authorList>
            <person name="Varghese N."/>
        </authorList>
    </citation>
    <scope>NUCLEOTIDE SEQUENCE [LARGE SCALE GENOMIC DNA]</scope>
    <source>
        <strain evidence="11">DSM 44719</strain>
    </source>
</reference>
<dbReference type="InterPro" id="IPR050415">
    <property type="entry name" value="MRET"/>
</dbReference>
<keyword evidence="5" id="KW-0560">Oxidoreductase</keyword>
<evidence type="ECO:0000256" key="7">
    <source>
        <dbReference type="ARBA" id="ARBA00023014"/>
    </source>
</evidence>
<dbReference type="Gene3D" id="2.40.30.10">
    <property type="entry name" value="Translation factors"/>
    <property type="match status" value="1"/>
</dbReference>
<keyword evidence="7" id="KW-0411">Iron-sulfur</keyword>
<dbReference type="OrthoDB" id="502624at2"/>
<feature type="domain" description="FAD-binding FR-type" evidence="9">
    <location>
        <begin position="5"/>
        <end position="107"/>
    </location>
</feature>
<dbReference type="CDD" id="cd06185">
    <property type="entry name" value="PDR_like"/>
    <property type="match status" value="1"/>
</dbReference>
<organism evidence="10 11">
    <name type="scientific">Rhodococcus jostii</name>
    <dbReference type="NCBI Taxonomy" id="132919"/>
    <lineage>
        <taxon>Bacteria</taxon>
        <taxon>Bacillati</taxon>
        <taxon>Actinomycetota</taxon>
        <taxon>Actinomycetes</taxon>
        <taxon>Mycobacteriales</taxon>
        <taxon>Nocardiaceae</taxon>
        <taxon>Rhodococcus</taxon>
    </lineage>
</organism>
<evidence type="ECO:0000259" key="8">
    <source>
        <dbReference type="PROSITE" id="PS51085"/>
    </source>
</evidence>
<dbReference type="SUPFAM" id="SSF63380">
    <property type="entry name" value="Riboflavin synthase domain-like"/>
    <property type="match status" value="1"/>
</dbReference>
<dbReference type="PANTHER" id="PTHR47354">
    <property type="entry name" value="NADH OXIDOREDUCTASE HCR"/>
    <property type="match status" value="1"/>
</dbReference>
<evidence type="ECO:0000313" key="11">
    <source>
        <dbReference type="Proteomes" id="UP000183407"/>
    </source>
</evidence>
<dbReference type="Pfam" id="PF00111">
    <property type="entry name" value="Fer2"/>
    <property type="match status" value="1"/>
</dbReference>
<dbReference type="PROSITE" id="PS51085">
    <property type="entry name" value="2FE2S_FER_2"/>
    <property type="match status" value="1"/>
</dbReference>
<dbReference type="PROSITE" id="PS51384">
    <property type="entry name" value="FAD_FR"/>
    <property type="match status" value="1"/>
</dbReference>
<protein>
    <submittedName>
        <fullName evidence="10">Ferredoxin-NADP reductase</fullName>
    </submittedName>
</protein>
<dbReference type="Pfam" id="PF00175">
    <property type="entry name" value="NAD_binding_1"/>
    <property type="match status" value="1"/>
</dbReference>
<dbReference type="PRINTS" id="PR00409">
    <property type="entry name" value="PHDIOXRDTASE"/>
</dbReference>
<evidence type="ECO:0000256" key="6">
    <source>
        <dbReference type="ARBA" id="ARBA00023004"/>
    </source>
</evidence>
<evidence type="ECO:0000256" key="2">
    <source>
        <dbReference type="ARBA" id="ARBA00022630"/>
    </source>
</evidence>
<dbReference type="GO" id="GO:0016491">
    <property type="term" value="F:oxidoreductase activity"/>
    <property type="evidence" value="ECO:0007669"/>
    <property type="project" value="UniProtKB-KW"/>
</dbReference>
<dbReference type="InterPro" id="IPR017938">
    <property type="entry name" value="Riboflavin_synthase-like_b-brl"/>
</dbReference>
<dbReference type="EMBL" id="FNTL01000005">
    <property type="protein sequence ID" value="SEE89798.1"/>
    <property type="molecule type" value="Genomic_DNA"/>
</dbReference>
<dbReference type="GO" id="GO:0046872">
    <property type="term" value="F:metal ion binding"/>
    <property type="evidence" value="ECO:0007669"/>
    <property type="project" value="UniProtKB-KW"/>
</dbReference>
<dbReference type="Proteomes" id="UP000183407">
    <property type="component" value="Unassembled WGS sequence"/>
</dbReference>
<dbReference type="PANTHER" id="PTHR47354:SF1">
    <property type="entry name" value="CARNITINE MONOOXYGENASE REDUCTASE SUBUNIT"/>
    <property type="match status" value="1"/>
</dbReference>
<evidence type="ECO:0000256" key="1">
    <source>
        <dbReference type="ARBA" id="ARBA00001974"/>
    </source>
</evidence>
<name>A0A1H5MN26_RHOJO</name>
<dbReference type="PROSITE" id="PS00197">
    <property type="entry name" value="2FE2S_FER_1"/>
    <property type="match status" value="1"/>
</dbReference>
<dbReference type="RefSeq" id="WP_073364274.1">
    <property type="nucleotide sequence ID" value="NZ_FNTL01000005.1"/>
</dbReference>